<sequence length="311" mass="33873">MTALRRGAYAYVGRISRQKAILDANLALFTTVDIHRRLDSSCSHHATLISSLLSHTFSFILNVTPSALVLPWHASWPSTIGILGSPIQSRTQRQPLISMASSILRLFAKACSPSLGSALSIAGSAGMVNVATSPVSFMLDGQDNTSLAFNSERPHILYSSPTLQQGKHTLSLTLLTNTSFLSIESIQITVADIGTKSEHIVWTKPNIAAIICGAVIAFAIVTTLIALFIRHHLRKRPTILHSTGPLRVALPTTKEAFTSRNYSTYGLIFLPYDPGTPDIFTPLPPRRSRTRLKRHNPTFSPPATGTTLVER</sequence>
<keyword evidence="2" id="KW-0472">Membrane</keyword>
<proteinExistence type="predicted"/>
<reference evidence="3 4" key="1">
    <citation type="submission" date="2014-04" db="EMBL/GenBank/DDBJ databases">
        <title>Evolutionary Origins and Diversification of the Mycorrhizal Mutualists.</title>
        <authorList>
            <consortium name="DOE Joint Genome Institute"/>
            <consortium name="Mycorrhizal Genomics Consortium"/>
            <person name="Kohler A."/>
            <person name="Kuo A."/>
            <person name="Nagy L.G."/>
            <person name="Floudas D."/>
            <person name="Copeland A."/>
            <person name="Barry K.W."/>
            <person name="Cichocki N."/>
            <person name="Veneault-Fourrey C."/>
            <person name="LaButti K."/>
            <person name="Lindquist E.A."/>
            <person name="Lipzen A."/>
            <person name="Lundell T."/>
            <person name="Morin E."/>
            <person name="Murat C."/>
            <person name="Riley R."/>
            <person name="Ohm R."/>
            <person name="Sun H."/>
            <person name="Tunlid A."/>
            <person name="Henrissat B."/>
            <person name="Grigoriev I.V."/>
            <person name="Hibbett D.S."/>
            <person name="Martin F."/>
        </authorList>
    </citation>
    <scope>NUCLEOTIDE SEQUENCE [LARGE SCALE GENOMIC DNA]</scope>
    <source>
        <strain evidence="3 4">Koide BX008</strain>
    </source>
</reference>
<feature type="region of interest" description="Disordered" evidence="1">
    <location>
        <begin position="285"/>
        <end position="311"/>
    </location>
</feature>
<feature type="compositionally biased region" description="Polar residues" evidence="1">
    <location>
        <begin position="297"/>
        <end position="311"/>
    </location>
</feature>
<dbReference type="Proteomes" id="UP000054549">
    <property type="component" value="Unassembled WGS sequence"/>
</dbReference>
<evidence type="ECO:0000313" key="4">
    <source>
        <dbReference type="Proteomes" id="UP000054549"/>
    </source>
</evidence>
<dbReference type="AlphaFoldDB" id="A0A0C2T0P0"/>
<evidence type="ECO:0000256" key="2">
    <source>
        <dbReference type="SAM" id="Phobius"/>
    </source>
</evidence>
<keyword evidence="4" id="KW-1185">Reference proteome</keyword>
<keyword evidence="2" id="KW-0812">Transmembrane</keyword>
<name>A0A0C2T0P0_AMAMK</name>
<evidence type="ECO:0000313" key="3">
    <source>
        <dbReference type="EMBL" id="KIL69375.1"/>
    </source>
</evidence>
<gene>
    <name evidence="3" type="ORF">M378DRAFT_8032</name>
</gene>
<feature type="compositionally biased region" description="Basic residues" evidence="1">
    <location>
        <begin position="286"/>
        <end position="296"/>
    </location>
</feature>
<organism evidence="3 4">
    <name type="scientific">Amanita muscaria (strain Koide BX008)</name>
    <dbReference type="NCBI Taxonomy" id="946122"/>
    <lineage>
        <taxon>Eukaryota</taxon>
        <taxon>Fungi</taxon>
        <taxon>Dikarya</taxon>
        <taxon>Basidiomycota</taxon>
        <taxon>Agaricomycotina</taxon>
        <taxon>Agaricomycetes</taxon>
        <taxon>Agaricomycetidae</taxon>
        <taxon>Agaricales</taxon>
        <taxon>Pluteineae</taxon>
        <taxon>Amanitaceae</taxon>
        <taxon>Amanita</taxon>
    </lineage>
</organism>
<accession>A0A0C2T0P0</accession>
<dbReference type="InParanoid" id="A0A0C2T0P0"/>
<dbReference type="OrthoDB" id="3057083at2759"/>
<feature type="transmembrane region" description="Helical" evidence="2">
    <location>
        <begin position="207"/>
        <end position="229"/>
    </location>
</feature>
<keyword evidence="2" id="KW-1133">Transmembrane helix</keyword>
<dbReference type="EMBL" id="KN818226">
    <property type="protein sequence ID" value="KIL69375.1"/>
    <property type="molecule type" value="Genomic_DNA"/>
</dbReference>
<dbReference type="HOGENOM" id="CLU_894210_0_0_1"/>
<evidence type="ECO:0000256" key="1">
    <source>
        <dbReference type="SAM" id="MobiDB-lite"/>
    </source>
</evidence>
<protein>
    <submittedName>
        <fullName evidence="3">Uncharacterized protein</fullName>
    </submittedName>
</protein>